<reference evidence="1 2" key="1">
    <citation type="submission" date="2008-12" db="EMBL/GenBank/DDBJ databases">
        <authorList>
            <person name="Fulton L."/>
            <person name="Clifton S."/>
            <person name="Fulton B."/>
            <person name="Xu J."/>
            <person name="Minx P."/>
            <person name="Pepin K.H."/>
            <person name="Johnson M."/>
            <person name="Bhonagiri V."/>
            <person name="Nash W.E."/>
            <person name="Mardis E.R."/>
            <person name="Wilson R.K."/>
        </authorList>
    </citation>
    <scope>NUCLEOTIDE SEQUENCE [LARGE SCALE GENOMIC DNA]</scope>
    <source>
        <strain evidence="1 2">DSM 12042</strain>
    </source>
</reference>
<gene>
    <name evidence="1" type="ORF">HOLDEFILI_01278</name>
</gene>
<dbReference type="AlphaFoldDB" id="B9Y646"/>
<dbReference type="STRING" id="545696.HOLDEFILI_01278"/>
<reference evidence="1 2" key="2">
    <citation type="submission" date="2009-02" db="EMBL/GenBank/DDBJ databases">
        <title>Draft genome sequence of Holdemania filiformis DSM 12042.</title>
        <authorList>
            <person name="Sudarsanam P."/>
            <person name="Ley R."/>
            <person name="Guruge J."/>
            <person name="Turnbaugh P.J."/>
            <person name="Mahowald M."/>
            <person name="Liep D."/>
            <person name="Gordon J."/>
        </authorList>
    </citation>
    <scope>NUCLEOTIDE SEQUENCE [LARGE SCALE GENOMIC DNA]</scope>
    <source>
        <strain evidence="1 2">DSM 12042</strain>
    </source>
</reference>
<protein>
    <submittedName>
        <fullName evidence="1">Uncharacterized protein</fullName>
    </submittedName>
</protein>
<accession>B9Y646</accession>
<evidence type="ECO:0000313" key="2">
    <source>
        <dbReference type="Proteomes" id="UP000005950"/>
    </source>
</evidence>
<name>B9Y646_9FIRM</name>
<dbReference type="HOGENOM" id="CLU_2464828_0_0_9"/>
<organism evidence="1 2">
    <name type="scientific">Holdemania filiformis DSM 12042</name>
    <dbReference type="NCBI Taxonomy" id="545696"/>
    <lineage>
        <taxon>Bacteria</taxon>
        <taxon>Bacillati</taxon>
        <taxon>Bacillota</taxon>
        <taxon>Erysipelotrichia</taxon>
        <taxon>Erysipelotrichales</taxon>
        <taxon>Erysipelotrichaceae</taxon>
        <taxon>Holdemania</taxon>
    </lineage>
</organism>
<comment type="caution">
    <text evidence="1">The sequence shown here is derived from an EMBL/GenBank/DDBJ whole genome shotgun (WGS) entry which is preliminary data.</text>
</comment>
<dbReference type="Proteomes" id="UP000005950">
    <property type="component" value="Unassembled WGS sequence"/>
</dbReference>
<evidence type="ECO:0000313" key="1">
    <source>
        <dbReference type="EMBL" id="EEF68542.1"/>
    </source>
</evidence>
<sequence>MRSRNGELFNFPSSSSVIRGLRNSWRISVFIVGRGSDLRIQVTDALSVAFVIFEDRGLGEKLRKVSVFIMEKKVCFEKKDKLQNTDQD</sequence>
<dbReference type="EMBL" id="ACCF01000075">
    <property type="protein sequence ID" value="EEF68542.1"/>
    <property type="molecule type" value="Genomic_DNA"/>
</dbReference>
<proteinExistence type="predicted"/>